<dbReference type="EMBL" id="JAJFAZ020000007">
    <property type="protein sequence ID" value="KAI5317532.1"/>
    <property type="molecule type" value="Genomic_DNA"/>
</dbReference>
<dbReference type="Proteomes" id="UP001054821">
    <property type="component" value="Chromosome 7"/>
</dbReference>
<organism evidence="1 2">
    <name type="scientific">Prunus dulcis</name>
    <name type="common">Almond</name>
    <name type="synonym">Amygdalus dulcis</name>
    <dbReference type="NCBI Taxonomy" id="3755"/>
    <lineage>
        <taxon>Eukaryota</taxon>
        <taxon>Viridiplantae</taxon>
        <taxon>Streptophyta</taxon>
        <taxon>Embryophyta</taxon>
        <taxon>Tracheophyta</taxon>
        <taxon>Spermatophyta</taxon>
        <taxon>Magnoliopsida</taxon>
        <taxon>eudicotyledons</taxon>
        <taxon>Gunneridae</taxon>
        <taxon>Pentapetalae</taxon>
        <taxon>rosids</taxon>
        <taxon>fabids</taxon>
        <taxon>Rosales</taxon>
        <taxon>Rosaceae</taxon>
        <taxon>Amygdaloideae</taxon>
        <taxon>Amygdaleae</taxon>
        <taxon>Prunus</taxon>
    </lineage>
</organism>
<dbReference type="AlphaFoldDB" id="A0AAD4V4P0"/>
<comment type="caution">
    <text evidence="1">The sequence shown here is derived from an EMBL/GenBank/DDBJ whole genome shotgun (WGS) entry which is preliminary data.</text>
</comment>
<gene>
    <name evidence="1" type="ORF">L3X38_037239</name>
</gene>
<reference evidence="1 2" key="1">
    <citation type="journal article" date="2022" name="G3 (Bethesda)">
        <title>Whole-genome sequence and methylome profiling of the almond [Prunus dulcis (Mill.) D.A. Webb] cultivar 'Nonpareil'.</title>
        <authorList>
            <person name="D'Amico-Willman K.M."/>
            <person name="Ouma W.Z."/>
            <person name="Meulia T."/>
            <person name="Sideli G.M."/>
            <person name="Gradziel T.M."/>
            <person name="Fresnedo-Ramirez J."/>
        </authorList>
    </citation>
    <scope>NUCLEOTIDE SEQUENCE [LARGE SCALE GENOMIC DNA]</scope>
    <source>
        <strain evidence="1">Clone GOH B32 T37-40</strain>
    </source>
</reference>
<dbReference type="PANTHER" id="PTHR33825">
    <property type="entry name" value="CHITINASE-LIKE PROTEIN"/>
    <property type="match status" value="1"/>
</dbReference>
<evidence type="ECO:0000313" key="1">
    <source>
        <dbReference type="EMBL" id="KAI5317532.1"/>
    </source>
</evidence>
<proteinExistence type="predicted"/>
<accession>A0AAD4V4P0</accession>
<evidence type="ECO:0000313" key="2">
    <source>
        <dbReference type="Proteomes" id="UP001054821"/>
    </source>
</evidence>
<name>A0AAD4V4P0_PRUDU</name>
<sequence length="109" mass="12334">MLPVGCNLRVENSMFSNSSFRPQVTSGMQKMAAVGECSAEGNWAFKRPTQSLEKLMDVMREELPNTMAAVRISGIELSVLGCHYHFKDCIAKLGSVWFKCDAHDWYWLL</sequence>
<dbReference type="PANTHER" id="PTHR33825:SF5">
    <property type="entry name" value="TRANSMEMBRANE PROTEIN"/>
    <property type="match status" value="1"/>
</dbReference>
<protein>
    <submittedName>
        <fullName evidence="1">Uncharacterized protein</fullName>
    </submittedName>
</protein>
<keyword evidence="2" id="KW-1185">Reference proteome</keyword>